<gene>
    <name evidence="2" type="ORF">DFR42_10960</name>
</gene>
<dbReference type="InterPro" id="IPR037523">
    <property type="entry name" value="VOC_core"/>
</dbReference>
<accession>A0A318IWV2</accession>
<keyword evidence="2" id="KW-0456">Lyase</keyword>
<keyword evidence="2" id="KW-0223">Dioxygenase</keyword>
<dbReference type="Gene3D" id="3.30.720.110">
    <property type="match status" value="1"/>
</dbReference>
<dbReference type="InterPro" id="IPR026275">
    <property type="entry name" value="Glyoxalase/dOase/EhpR"/>
</dbReference>
<dbReference type="RefSeq" id="WP_110257192.1">
    <property type="nucleotide sequence ID" value="NZ_QJKB01000009.1"/>
</dbReference>
<dbReference type="InterPro" id="IPR004360">
    <property type="entry name" value="Glyas_Fos-R_dOase_dom"/>
</dbReference>
<keyword evidence="3" id="KW-1185">Reference proteome</keyword>
<name>A0A318IWV2_9BURK</name>
<dbReference type="SUPFAM" id="SSF54593">
    <property type="entry name" value="Glyoxalase/Bleomycin resistance protein/Dihydroxybiphenyl dioxygenase"/>
    <property type="match status" value="1"/>
</dbReference>
<dbReference type="EMBL" id="QJKB01000009">
    <property type="protein sequence ID" value="PXX39949.1"/>
    <property type="molecule type" value="Genomic_DNA"/>
</dbReference>
<sequence>MFDPNFALLYVSSPEASAKFYSELLGRAPIEASPTFAMFKLESGVMLGLWARHTVEPAATSVGGSELAFAVADNTTVDSIYDKWSTRGLAIEQTPCKLDFGYTFVAQDPDGHRLRVFAPA</sequence>
<dbReference type="PIRSF" id="PIRSF039020">
    <property type="entry name" value="EhpR"/>
    <property type="match status" value="1"/>
</dbReference>
<dbReference type="PROSITE" id="PS51819">
    <property type="entry name" value="VOC"/>
    <property type="match status" value="1"/>
</dbReference>
<keyword evidence="2" id="KW-0560">Oxidoreductase</keyword>
<evidence type="ECO:0000313" key="3">
    <source>
        <dbReference type="Proteomes" id="UP000247792"/>
    </source>
</evidence>
<dbReference type="PANTHER" id="PTHR36503:SF1">
    <property type="entry name" value="BLR2520 PROTEIN"/>
    <property type="match status" value="1"/>
</dbReference>
<reference evidence="2 3" key="1">
    <citation type="submission" date="2018-05" db="EMBL/GenBank/DDBJ databases">
        <title>Genomic Encyclopedia of Type Strains, Phase IV (KMG-IV): sequencing the most valuable type-strain genomes for metagenomic binning, comparative biology and taxonomic classification.</title>
        <authorList>
            <person name="Goeker M."/>
        </authorList>
    </citation>
    <scope>NUCLEOTIDE SEQUENCE [LARGE SCALE GENOMIC DNA]</scope>
    <source>
        <strain evidence="2 3">DSM 19792</strain>
    </source>
</reference>
<dbReference type="InterPro" id="IPR029068">
    <property type="entry name" value="Glyas_Bleomycin-R_OHBP_Dase"/>
</dbReference>
<feature type="domain" description="VOC" evidence="1">
    <location>
        <begin position="3"/>
        <end position="119"/>
    </location>
</feature>
<evidence type="ECO:0000313" key="2">
    <source>
        <dbReference type="EMBL" id="PXX39949.1"/>
    </source>
</evidence>
<dbReference type="Gene3D" id="3.30.720.120">
    <property type="match status" value="1"/>
</dbReference>
<comment type="caution">
    <text evidence="2">The sequence shown here is derived from an EMBL/GenBank/DDBJ whole genome shotgun (WGS) entry which is preliminary data.</text>
</comment>
<proteinExistence type="predicted"/>
<protein>
    <submittedName>
        <fullName evidence="2">Catechol 2,3-dioxygenase-like lactoylglutathione lyase family enzyme</fullName>
    </submittedName>
</protein>
<dbReference type="PANTHER" id="PTHR36503">
    <property type="entry name" value="BLR2520 PROTEIN"/>
    <property type="match status" value="1"/>
</dbReference>
<evidence type="ECO:0000259" key="1">
    <source>
        <dbReference type="PROSITE" id="PS51819"/>
    </source>
</evidence>
<dbReference type="GO" id="GO:0051213">
    <property type="term" value="F:dioxygenase activity"/>
    <property type="evidence" value="ECO:0007669"/>
    <property type="project" value="UniProtKB-KW"/>
</dbReference>
<organism evidence="2 3">
    <name type="scientific">Undibacterium pigrum</name>
    <dbReference type="NCBI Taxonomy" id="401470"/>
    <lineage>
        <taxon>Bacteria</taxon>
        <taxon>Pseudomonadati</taxon>
        <taxon>Pseudomonadota</taxon>
        <taxon>Betaproteobacteria</taxon>
        <taxon>Burkholderiales</taxon>
        <taxon>Oxalobacteraceae</taxon>
        <taxon>Undibacterium</taxon>
    </lineage>
</organism>
<dbReference type="AlphaFoldDB" id="A0A318IWV2"/>
<dbReference type="Proteomes" id="UP000247792">
    <property type="component" value="Unassembled WGS sequence"/>
</dbReference>
<dbReference type="GO" id="GO:0016829">
    <property type="term" value="F:lyase activity"/>
    <property type="evidence" value="ECO:0007669"/>
    <property type="project" value="UniProtKB-KW"/>
</dbReference>
<dbReference type="OrthoDB" id="9806945at2"/>
<dbReference type="Pfam" id="PF00903">
    <property type="entry name" value="Glyoxalase"/>
    <property type="match status" value="1"/>
</dbReference>